<evidence type="ECO:0000256" key="2">
    <source>
        <dbReference type="SAM" id="SignalP"/>
    </source>
</evidence>
<dbReference type="EMBL" id="JARBJD010000278">
    <property type="protein sequence ID" value="KAK2944931.1"/>
    <property type="molecule type" value="Genomic_DNA"/>
</dbReference>
<comment type="caution">
    <text evidence="3">The sequence shown here is derived from an EMBL/GenBank/DDBJ whole genome shotgun (WGS) entry which is preliminary data.</text>
</comment>
<reference evidence="3 4" key="1">
    <citation type="journal article" date="2022" name="bioRxiv">
        <title>Genomics of Preaxostyla Flagellates Illuminates Evolutionary Transitions and the Path Towards Mitochondrial Loss.</title>
        <authorList>
            <person name="Novak L.V.F."/>
            <person name="Treitli S.C."/>
            <person name="Pyrih J."/>
            <person name="Halakuc P."/>
            <person name="Pipaliya S.V."/>
            <person name="Vacek V."/>
            <person name="Brzon O."/>
            <person name="Soukal P."/>
            <person name="Eme L."/>
            <person name="Dacks J.B."/>
            <person name="Karnkowska A."/>
            <person name="Elias M."/>
            <person name="Hampl V."/>
        </authorList>
    </citation>
    <scope>NUCLEOTIDE SEQUENCE [LARGE SCALE GENOMIC DNA]</scope>
    <source>
        <strain evidence="3">NAU3</strain>
        <tissue evidence="3">Gut</tissue>
    </source>
</reference>
<keyword evidence="4" id="KW-1185">Reference proteome</keyword>
<organism evidence="3 4">
    <name type="scientific">Blattamonas nauphoetae</name>
    <dbReference type="NCBI Taxonomy" id="2049346"/>
    <lineage>
        <taxon>Eukaryota</taxon>
        <taxon>Metamonada</taxon>
        <taxon>Preaxostyla</taxon>
        <taxon>Oxymonadida</taxon>
        <taxon>Blattamonas</taxon>
    </lineage>
</organism>
<protein>
    <submittedName>
        <fullName evidence="3">Uncharacterized protein</fullName>
    </submittedName>
</protein>
<proteinExistence type="predicted"/>
<keyword evidence="2" id="KW-0732">Signal</keyword>
<sequence length="397" mass="45226">MFQRGRHALLMASAVSLVTTRLCELMKQQVGLSLSERAEEPTGANTHLRSRAASPKEESRTARQVVGNFKDCSAFLNWDSKRFQSDSEMAVMFRSLVATVKLKPALHDSLEAKAVKLLEYMSSSAILSTDAFLNSLASNSHESSTDLVQSIGVLLSTPSQVITTATMKMIKSLIVWSSTTIRLALVTANLITQLINNLNPQSLSFAEEGNIHLCLMKTFNCSIRLAIPDGLRQLKIEDDNEQQAVHETVFKLVLAPSEKYLWHLCVNRFSIIDGDQSYAFMLLHATLLRICPYYEPTMKFVIHMPVFLTIPSCLTFFENDSSIWCFLDDMLDIQKEWNKKREESRQMWKTVHRMLRMESIEDVVEEKMRNDRNTDFGRWIVGRSIGWNNMQGMNLPE</sequence>
<name>A0ABQ9WZI0_9EUKA</name>
<gene>
    <name evidence="3" type="ORF">BLNAU_20107</name>
</gene>
<evidence type="ECO:0000313" key="4">
    <source>
        <dbReference type="Proteomes" id="UP001281761"/>
    </source>
</evidence>
<accession>A0ABQ9WZI0</accession>
<feature type="chain" id="PRO_5047325948" evidence="2">
    <location>
        <begin position="21"/>
        <end position="397"/>
    </location>
</feature>
<feature type="signal peptide" evidence="2">
    <location>
        <begin position="1"/>
        <end position="20"/>
    </location>
</feature>
<feature type="region of interest" description="Disordered" evidence="1">
    <location>
        <begin position="34"/>
        <end position="60"/>
    </location>
</feature>
<evidence type="ECO:0000313" key="3">
    <source>
        <dbReference type="EMBL" id="KAK2944931.1"/>
    </source>
</evidence>
<evidence type="ECO:0000256" key="1">
    <source>
        <dbReference type="SAM" id="MobiDB-lite"/>
    </source>
</evidence>
<dbReference type="Proteomes" id="UP001281761">
    <property type="component" value="Unassembled WGS sequence"/>
</dbReference>